<feature type="domain" description="Beta-lactamase-related" evidence="1">
    <location>
        <begin position="45"/>
        <end position="339"/>
    </location>
</feature>
<keyword evidence="3" id="KW-1185">Reference proteome</keyword>
<dbReference type="InterPro" id="IPR012338">
    <property type="entry name" value="Beta-lactam/transpept-like"/>
</dbReference>
<dbReference type="EMBL" id="MQVR01000127">
    <property type="protein sequence ID" value="OKL52904.1"/>
    <property type="molecule type" value="Genomic_DNA"/>
</dbReference>
<dbReference type="AlphaFoldDB" id="A0A1Q5PZ61"/>
<dbReference type="InterPro" id="IPR001466">
    <property type="entry name" value="Beta-lactam-related"/>
</dbReference>
<dbReference type="InterPro" id="IPR050491">
    <property type="entry name" value="AmpC-like"/>
</dbReference>
<organism evidence="2 3">
    <name type="scientific">Bowdeniella nasicola</name>
    <dbReference type="NCBI Taxonomy" id="208480"/>
    <lineage>
        <taxon>Bacteria</taxon>
        <taxon>Bacillati</taxon>
        <taxon>Actinomycetota</taxon>
        <taxon>Actinomycetes</taxon>
        <taxon>Actinomycetales</taxon>
        <taxon>Actinomycetaceae</taxon>
        <taxon>Bowdeniella</taxon>
    </lineage>
</organism>
<dbReference type="Proteomes" id="UP000185628">
    <property type="component" value="Unassembled WGS sequence"/>
</dbReference>
<reference evidence="3" key="1">
    <citation type="submission" date="2016-12" db="EMBL/GenBank/DDBJ databases">
        <authorList>
            <person name="Meng X."/>
        </authorList>
    </citation>
    <scope>NUCLEOTIDE SEQUENCE [LARGE SCALE GENOMIC DNA]</scope>
    <source>
        <strain evidence="3">DSM 19116</strain>
    </source>
</reference>
<protein>
    <recommendedName>
        <fullName evidence="1">Beta-lactamase-related domain-containing protein</fullName>
    </recommendedName>
</protein>
<dbReference type="PANTHER" id="PTHR46825">
    <property type="entry name" value="D-ALANYL-D-ALANINE-CARBOXYPEPTIDASE/ENDOPEPTIDASE AMPH"/>
    <property type="match status" value="1"/>
</dbReference>
<dbReference type="Pfam" id="PF00144">
    <property type="entry name" value="Beta-lactamase"/>
    <property type="match status" value="1"/>
</dbReference>
<evidence type="ECO:0000313" key="3">
    <source>
        <dbReference type="Proteomes" id="UP000185628"/>
    </source>
</evidence>
<dbReference type="SUPFAM" id="SSF56601">
    <property type="entry name" value="beta-lactamase/transpeptidase-like"/>
    <property type="match status" value="1"/>
</dbReference>
<name>A0A1Q5PZ61_9ACTO</name>
<dbReference type="Gene3D" id="3.40.710.10">
    <property type="entry name" value="DD-peptidase/beta-lactamase superfamily"/>
    <property type="match status" value="1"/>
</dbReference>
<accession>A0A1Q5PZ61</accession>
<dbReference type="PANTHER" id="PTHR46825:SF9">
    <property type="entry name" value="BETA-LACTAMASE-RELATED DOMAIN-CONTAINING PROTEIN"/>
    <property type="match status" value="1"/>
</dbReference>
<evidence type="ECO:0000313" key="2">
    <source>
        <dbReference type="EMBL" id="OKL52904.1"/>
    </source>
</evidence>
<proteinExistence type="predicted"/>
<evidence type="ECO:0000259" key="1">
    <source>
        <dbReference type="Pfam" id="PF00144"/>
    </source>
</evidence>
<gene>
    <name evidence="2" type="ORF">BSZ39_12420</name>
</gene>
<comment type="caution">
    <text evidence="2">The sequence shown here is derived from an EMBL/GenBank/DDBJ whole genome shotgun (WGS) entry which is preliminary data.</text>
</comment>
<sequence>MVPMNAVTAVDSLIERLTKQATRTVPTPPLVHVAGPQLSLSVGDPTQPFWIASIDKVFIATLTAQLFGRGDVSPATPIGQVLPSDVVEYLPVARGVVAGRDITIEHLLTHTAGLPDVFFPPRGLDTACSLANIRSNHERQWTTRELLEEVAALPPLARPGERFRYTDTAYLLLIRIAEDSAGDAYSNLLATRIFEPASMADTASWVGATGAVRENLATSLAPIYLDRSSGDVSKMLLPNLTWTSGIGGVSNAADLVRFQRALHTGALCDTVWLDYLGEPRHRFYPGIHYGAGMVRLKFSGLAPWMRGYPSPAGGLGFTATHMFYYGEYDTHVIVSFHSPMRMRASFAAHARLVKAIKSRT</sequence>